<evidence type="ECO:0000313" key="5">
    <source>
        <dbReference type="Proteomes" id="UP000237472"/>
    </source>
</evidence>
<evidence type="ECO:0000313" key="4">
    <source>
        <dbReference type="EMBL" id="PHY91941.1"/>
    </source>
</evidence>
<feature type="domain" description="Glycosyltransferase subfamily 4-like N-terminal" evidence="3">
    <location>
        <begin position="14"/>
        <end position="180"/>
    </location>
</feature>
<name>A0A2G4R5W7_9BACT</name>
<dbReference type="Pfam" id="PF13439">
    <property type="entry name" value="Glyco_transf_4"/>
    <property type="match status" value="1"/>
</dbReference>
<dbReference type="InterPro" id="IPR028098">
    <property type="entry name" value="Glyco_trans_4-like_N"/>
</dbReference>
<dbReference type="GO" id="GO:0009103">
    <property type="term" value="P:lipopolysaccharide biosynthetic process"/>
    <property type="evidence" value="ECO:0007669"/>
    <property type="project" value="TreeGrafter"/>
</dbReference>
<dbReference type="CDD" id="cd03811">
    <property type="entry name" value="GT4_GT28_WabH-like"/>
    <property type="match status" value="1"/>
</dbReference>
<dbReference type="OrthoDB" id="1522162at2"/>
<dbReference type="Proteomes" id="UP000237472">
    <property type="component" value="Unassembled WGS sequence"/>
</dbReference>
<dbReference type="InterPro" id="IPR001296">
    <property type="entry name" value="Glyco_trans_1"/>
</dbReference>
<dbReference type="GO" id="GO:0016757">
    <property type="term" value="F:glycosyltransferase activity"/>
    <property type="evidence" value="ECO:0007669"/>
    <property type="project" value="InterPro"/>
</dbReference>
<dbReference type="PANTHER" id="PTHR46401:SF2">
    <property type="entry name" value="GLYCOSYLTRANSFERASE WBBK-RELATED"/>
    <property type="match status" value="1"/>
</dbReference>
<dbReference type="SUPFAM" id="SSF53756">
    <property type="entry name" value="UDP-Glycosyltransferase/glycogen phosphorylase"/>
    <property type="match status" value="1"/>
</dbReference>
<dbReference type="PANTHER" id="PTHR46401">
    <property type="entry name" value="GLYCOSYLTRANSFERASE WBBK-RELATED"/>
    <property type="match status" value="1"/>
</dbReference>
<evidence type="ECO:0000259" key="2">
    <source>
        <dbReference type="Pfam" id="PF00534"/>
    </source>
</evidence>
<organism evidence="4 5">
    <name type="scientific">Campylobacter vulpis</name>
    <dbReference type="NCBI Taxonomy" id="1655500"/>
    <lineage>
        <taxon>Bacteria</taxon>
        <taxon>Pseudomonadati</taxon>
        <taxon>Campylobacterota</taxon>
        <taxon>Epsilonproteobacteria</taxon>
        <taxon>Campylobacterales</taxon>
        <taxon>Campylobacteraceae</taxon>
        <taxon>Campylobacter</taxon>
    </lineage>
</organism>
<gene>
    <name evidence="4" type="ORF">AA994_01505</name>
</gene>
<evidence type="ECO:0000259" key="3">
    <source>
        <dbReference type="Pfam" id="PF13439"/>
    </source>
</evidence>
<dbReference type="Pfam" id="PF00534">
    <property type="entry name" value="Glycos_transf_1"/>
    <property type="match status" value="1"/>
</dbReference>
<sequence length="367" mass="41539">MQKLAIFIYSLGSGGAERVVATLVPLLRLYFEVHLVLMNEKISYDIEDCHLHFLEKSSPNENALLKFIKLPFLALKYKKLCENLGIDTEFVFLNRPNYIALMARLFGSKTRLVINECTTPSVMYAKNNFNALANKLLIKFLYPKADLILPNSKGNREDLISHFNIALEKCELLYNAVDLEAIELKMKEKISLKEPFILSVGRLDKGKNHALLIRAFSKLKTNLKLVILGEGVLREELENLVLELGLEDRVLLLGFDNNPYKYMAKCEFFAFASVFEGFSNVLIEALACGCAVVCTEHQSGALELFGRDEFGLLVEVGSENSMLQGLKTMLENDTLRTAYKKKAKMRALEFDKVKIARVALKYLMGTK</sequence>
<proteinExistence type="predicted"/>
<dbReference type="RefSeq" id="WP_099461005.1">
    <property type="nucleotide sequence ID" value="NZ_LDWY01000017.1"/>
</dbReference>
<keyword evidence="1 4" id="KW-0808">Transferase</keyword>
<accession>A0A2G4R5W7</accession>
<comment type="caution">
    <text evidence="4">The sequence shown here is derived from an EMBL/GenBank/DDBJ whole genome shotgun (WGS) entry which is preliminary data.</text>
</comment>
<dbReference type="AlphaFoldDB" id="A0A2G4R5W7"/>
<dbReference type="Gene3D" id="3.40.50.2000">
    <property type="entry name" value="Glycogen Phosphorylase B"/>
    <property type="match status" value="2"/>
</dbReference>
<reference evidence="5" key="1">
    <citation type="submission" date="2015-06" db="EMBL/GenBank/DDBJ databases">
        <authorList>
            <person name="Parisi A."/>
            <person name="Chiara M."/>
            <person name="Florio D."/>
            <person name="Miccolupo A."/>
            <person name="Manzari C."/>
            <person name="Mion D."/>
            <person name="Caruso M."/>
            <person name="D'erchia A.M."/>
            <person name="Zanoni R."/>
        </authorList>
    </citation>
    <scope>NUCLEOTIDE SEQUENCE [LARGE SCALE GENOMIC DNA]</scope>
    <source>
        <strain evidence="5">73/13</strain>
    </source>
</reference>
<dbReference type="EMBL" id="LDWY01000017">
    <property type="protein sequence ID" value="PHY91941.1"/>
    <property type="molecule type" value="Genomic_DNA"/>
</dbReference>
<evidence type="ECO:0000256" key="1">
    <source>
        <dbReference type="ARBA" id="ARBA00022679"/>
    </source>
</evidence>
<protein>
    <submittedName>
        <fullName evidence="4">Glycosyl transferase family 1</fullName>
    </submittedName>
</protein>
<feature type="domain" description="Glycosyl transferase family 1" evidence="2">
    <location>
        <begin position="185"/>
        <end position="344"/>
    </location>
</feature>